<dbReference type="Pfam" id="PF13302">
    <property type="entry name" value="Acetyltransf_3"/>
    <property type="match status" value="1"/>
</dbReference>
<gene>
    <name evidence="2" type="ORF">AXFE_01970</name>
</gene>
<evidence type="ECO:0000313" key="3">
    <source>
        <dbReference type="Proteomes" id="UP000032360"/>
    </source>
</evidence>
<keyword evidence="3" id="KW-1185">Reference proteome</keyword>
<sequence length="174" mass="19079">MVAAPIITSRLRLEALYPETIESLLAHDIASAQSIQGTVFCKEFLESADETFLYIQLEQMKSRPSSQEWGVRIIVRKEDGEVIGHCGFHGPPEIIGKTEIGYTILSGYRRQGYAVEAARGLADWARLQGSAVVFASVSPGNSASIGVLKRLGFVITGVRDDEVDGQEYIYELAL</sequence>
<protein>
    <submittedName>
        <fullName evidence="2">Anhydro-N-acetylmuramic acid kinase</fullName>
    </submittedName>
</protein>
<proteinExistence type="predicted"/>
<dbReference type="InterPro" id="IPR016181">
    <property type="entry name" value="Acyl_CoA_acyltransferase"/>
</dbReference>
<evidence type="ECO:0000313" key="2">
    <source>
        <dbReference type="EMBL" id="KJF18910.1"/>
    </source>
</evidence>
<dbReference type="CDD" id="cd04301">
    <property type="entry name" value="NAT_SF"/>
    <property type="match status" value="1"/>
</dbReference>
<feature type="domain" description="N-acetyltransferase" evidence="1">
    <location>
        <begin position="11"/>
        <end position="174"/>
    </location>
</feature>
<dbReference type="PROSITE" id="PS51186">
    <property type="entry name" value="GNAT"/>
    <property type="match status" value="1"/>
</dbReference>
<dbReference type="RefSeq" id="WP_052604033.1">
    <property type="nucleotide sequence ID" value="NZ_JXYS01000003.1"/>
</dbReference>
<dbReference type="GO" id="GO:0016747">
    <property type="term" value="F:acyltransferase activity, transferring groups other than amino-acyl groups"/>
    <property type="evidence" value="ECO:0007669"/>
    <property type="project" value="InterPro"/>
</dbReference>
<dbReference type="AlphaFoldDB" id="A0A0D8HLP6"/>
<dbReference type="InterPro" id="IPR051531">
    <property type="entry name" value="N-acetyltransferase"/>
</dbReference>
<dbReference type="SUPFAM" id="SSF55729">
    <property type="entry name" value="Acyl-CoA N-acyltransferases (Nat)"/>
    <property type="match status" value="1"/>
</dbReference>
<evidence type="ECO:0000259" key="1">
    <source>
        <dbReference type="PROSITE" id="PS51186"/>
    </source>
</evidence>
<dbReference type="PANTHER" id="PTHR43792:SF13">
    <property type="entry name" value="ACETYLTRANSFERASE"/>
    <property type="match status" value="1"/>
</dbReference>
<dbReference type="InterPro" id="IPR000182">
    <property type="entry name" value="GNAT_dom"/>
</dbReference>
<dbReference type="STRING" id="1280514.AXFE_01970"/>
<name>A0A0D8HLP6_9ACTN</name>
<dbReference type="PANTHER" id="PTHR43792">
    <property type="entry name" value="GNAT FAMILY, PUTATIVE (AFU_ORTHOLOGUE AFUA_3G00765)-RELATED-RELATED"/>
    <property type="match status" value="1"/>
</dbReference>
<reference evidence="2 3" key="1">
    <citation type="submission" date="2015-01" db="EMBL/GenBank/DDBJ databases">
        <title>Draft genome of the acidophilic iron oxidizer Acidithrix ferrooxidans strain Py-F3.</title>
        <authorList>
            <person name="Poehlein A."/>
            <person name="Eisen S."/>
            <person name="Schloemann M."/>
            <person name="Johnson B.D."/>
            <person name="Daniel R."/>
            <person name="Muehling M."/>
        </authorList>
    </citation>
    <scope>NUCLEOTIDE SEQUENCE [LARGE SCALE GENOMIC DNA]</scope>
    <source>
        <strain evidence="2 3">Py-F3</strain>
    </source>
</reference>
<dbReference type="GO" id="GO:0016301">
    <property type="term" value="F:kinase activity"/>
    <property type="evidence" value="ECO:0007669"/>
    <property type="project" value="UniProtKB-KW"/>
</dbReference>
<keyword evidence="2" id="KW-0418">Kinase</keyword>
<accession>A0A0D8HLP6</accession>
<keyword evidence="2" id="KW-0808">Transferase</keyword>
<dbReference type="Proteomes" id="UP000032360">
    <property type="component" value="Unassembled WGS sequence"/>
</dbReference>
<dbReference type="EMBL" id="JXYS01000003">
    <property type="protein sequence ID" value="KJF18910.1"/>
    <property type="molecule type" value="Genomic_DNA"/>
</dbReference>
<organism evidence="2 3">
    <name type="scientific">Acidithrix ferrooxidans</name>
    <dbReference type="NCBI Taxonomy" id="1280514"/>
    <lineage>
        <taxon>Bacteria</taxon>
        <taxon>Bacillati</taxon>
        <taxon>Actinomycetota</taxon>
        <taxon>Acidimicrobiia</taxon>
        <taxon>Acidimicrobiales</taxon>
        <taxon>Acidimicrobiaceae</taxon>
        <taxon>Acidithrix</taxon>
    </lineage>
</organism>
<dbReference type="Gene3D" id="3.40.630.30">
    <property type="match status" value="1"/>
</dbReference>
<dbReference type="OrthoDB" id="3402863at2"/>
<comment type="caution">
    <text evidence="2">The sequence shown here is derived from an EMBL/GenBank/DDBJ whole genome shotgun (WGS) entry which is preliminary data.</text>
</comment>